<feature type="transmembrane region" description="Helical" evidence="5">
    <location>
        <begin position="89"/>
        <end position="110"/>
    </location>
</feature>
<dbReference type="PROSITE" id="PS50850">
    <property type="entry name" value="MFS"/>
    <property type="match status" value="1"/>
</dbReference>
<evidence type="ECO:0000256" key="3">
    <source>
        <dbReference type="ARBA" id="ARBA00022989"/>
    </source>
</evidence>
<dbReference type="Proteomes" id="UP000334990">
    <property type="component" value="Unassembled WGS sequence"/>
</dbReference>
<keyword evidence="8" id="KW-1185">Reference proteome</keyword>
<dbReference type="InterPro" id="IPR052524">
    <property type="entry name" value="MFS_Cyanate_Porter"/>
</dbReference>
<reference evidence="7 8" key="1">
    <citation type="submission" date="2019-10" db="EMBL/GenBank/DDBJ databases">
        <title>Whole genome shotgun sequence of Acrocarpospora corrugata NBRC 13972.</title>
        <authorList>
            <person name="Ichikawa N."/>
            <person name="Kimura A."/>
            <person name="Kitahashi Y."/>
            <person name="Komaki H."/>
            <person name="Oguchi A."/>
        </authorList>
    </citation>
    <scope>NUCLEOTIDE SEQUENCE [LARGE SCALE GENOMIC DNA]</scope>
    <source>
        <strain evidence="7 8">NBRC 13972</strain>
    </source>
</reference>
<accession>A0A5M3W9H2</accession>
<feature type="transmembrane region" description="Helical" evidence="5">
    <location>
        <begin position="65"/>
        <end position="83"/>
    </location>
</feature>
<gene>
    <name evidence="7" type="ORF">Acor_57670</name>
</gene>
<keyword evidence="2 5" id="KW-0812">Transmembrane</keyword>
<dbReference type="CDD" id="cd17339">
    <property type="entry name" value="MFS_NIMT_CynX_like"/>
    <property type="match status" value="1"/>
</dbReference>
<dbReference type="SUPFAM" id="SSF103473">
    <property type="entry name" value="MFS general substrate transporter"/>
    <property type="match status" value="1"/>
</dbReference>
<sequence>MLLIAGFVLAALNLRPALAGLSPLLGEIMDDLALGPAAGGAITTVMVVCLGLLGPVAPVLSTRFGLDRALLVGLAVLAAGAVLRSSDGLFGLYGGAVLVGTAIAIMNVVMPGLVKQHFPTKIGLFTGLYVSCLVTGAATASAIAVPLADQYGWRIAAGSTALLAVLAALVWIPQAARPVPVAPTGPRPFRRLLRSRVTWYVTLFMGFQSMSFYIMLAWLPTIFQDAGLPADQAGYLLSLTNLMQIAATLSVPILAGRVRSQAPHVTAAAVLTVAGYLGVLLAPATLPWLWMSILGVGQGASIALALLIITLRAPDPASVTALSAIAQSCGYLLAALGPFVIGLLNQLTGGWTWPLVAGLGVCVIQLVFGLIAGRPVETARAEATIR</sequence>
<evidence type="ECO:0000256" key="5">
    <source>
        <dbReference type="SAM" id="Phobius"/>
    </source>
</evidence>
<evidence type="ECO:0000313" key="7">
    <source>
        <dbReference type="EMBL" id="GES03701.1"/>
    </source>
</evidence>
<evidence type="ECO:0000256" key="4">
    <source>
        <dbReference type="ARBA" id="ARBA00023136"/>
    </source>
</evidence>
<dbReference type="InterPro" id="IPR011701">
    <property type="entry name" value="MFS"/>
</dbReference>
<keyword evidence="3 5" id="KW-1133">Transmembrane helix</keyword>
<proteinExistence type="predicted"/>
<feature type="transmembrane region" description="Helical" evidence="5">
    <location>
        <begin position="350"/>
        <end position="372"/>
    </location>
</feature>
<feature type="transmembrane region" description="Helical" evidence="5">
    <location>
        <begin position="321"/>
        <end position="344"/>
    </location>
</feature>
<feature type="transmembrane region" description="Helical" evidence="5">
    <location>
        <begin position="262"/>
        <end position="282"/>
    </location>
</feature>
<dbReference type="PANTHER" id="PTHR23523:SF2">
    <property type="entry name" value="2-NITROIMIDAZOLE TRANSPORTER"/>
    <property type="match status" value="1"/>
</dbReference>
<name>A0A5M3W9H2_9ACTN</name>
<evidence type="ECO:0000256" key="1">
    <source>
        <dbReference type="ARBA" id="ARBA00004651"/>
    </source>
</evidence>
<evidence type="ECO:0000259" key="6">
    <source>
        <dbReference type="PROSITE" id="PS50850"/>
    </source>
</evidence>
<comment type="caution">
    <text evidence="7">The sequence shown here is derived from an EMBL/GenBank/DDBJ whole genome shotgun (WGS) entry which is preliminary data.</text>
</comment>
<comment type="subcellular location">
    <subcellularLocation>
        <location evidence="1">Cell membrane</location>
        <topology evidence="1">Multi-pass membrane protein</topology>
    </subcellularLocation>
</comment>
<evidence type="ECO:0000313" key="8">
    <source>
        <dbReference type="Proteomes" id="UP000334990"/>
    </source>
</evidence>
<protein>
    <submittedName>
        <fullName evidence="7">MFS transporter</fullName>
    </submittedName>
</protein>
<feature type="transmembrane region" description="Helical" evidence="5">
    <location>
        <begin position="122"/>
        <end position="145"/>
    </location>
</feature>
<feature type="domain" description="Major facilitator superfamily (MFS) profile" evidence="6">
    <location>
        <begin position="1"/>
        <end position="377"/>
    </location>
</feature>
<dbReference type="Pfam" id="PF07690">
    <property type="entry name" value="MFS_1"/>
    <property type="match status" value="1"/>
</dbReference>
<dbReference type="InterPro" id="IPR036259">
    <property type="entry name" value="MFS_trans_sf"/>
</dbReference>
<dbReference type="AlphaFoldDB" id="A0A5M3W9H2"/>
<feature type="transmembrane region" description="Helical" evidence="5">
    <location>
        <begin position="35"/>
        <end position="53"/>
    </location>
</feature>
<organism evidence="7 8">
    <name type="scientific">Acrocarpospora corrugata</name>
    <dbReference type="NCBI Taxonomy" id="35763"/>
    <lineage>
        <taxon>Bacteria</taxon>
        <taxon>Bacillati</taxon>
        <taxon>Actinomycetota</taxon>
        <taxon>Actinomycetes</taxon>
        <taxon>Streptosporangiales</taxon>
        <taxon>Streptosporangiaceae</taxon>
        <taxon>Acrocarpospora</taxon>
    </lineage>
</organism>
<keyword evidence="4 5" id="KW-0472">Membrane</keyword>
<dbReference type="EMBL" id="BLAD01000071">
    <property type="protein sequence ID" value="GES03701.1"/>
    <property type="molecule type" value="Genomic_DNA"/>
</dbReference>
<feature type="transmembrane region" description="Helical" evidence="5">
    <location>
        <begin position="235"/>
        <end position="255"/>
    </location>
</feature>
<feature type="transmembrane region" description="Helical" evidence="5">
    <location>
        <begin position="288"/>
        <end position="309"/>
    </location>
</feature>
<dbReference type="GO" id="GO:0022857">
    <property type="term" value="F:transmembrane transporter activity"/>
    <property type="evidence" value="ECO:0007669"/>
    <property type="project" value="InterPro"/>
</dbReference>
<dbReference type="GO" id="GO:0005886">
    <property type="term" value="C:plasma membrane"/>
    <property type="evidence" value="ECO:0007669"/>
    <property type="project" value="UniProtKB-SubCell"/>
</dbReference>
<dbReference type="InterPro" id="IPR020846">
    <property type="entry name" value="MFS_dom"/>
</dbReference>
<dbReference type="Gene3D" id="1.20.1250.20">
    <property type="entry name" value="MFS general substrate transporter like domains"/>
    <property type="match status" value="2"/>
</dbReference>
<feature type="transmembrane region" description="Helical" evidence="5">
    <location>
        <begin position="197"/>
        <end position="223"/>
    </location>
</feature>
<dbReference type="PANTHER" id="PTHR23523">
    <property type="match status" value="1"/>
</dbReference>
<feature type="transmembrane region" description="Helical" evidence="5">
    <location>
        <begin position="151"/>
        <end position="172"/>
    </location>
</feature>
<evidence type="ECO:0000256" key="2">
    <source>
        <dbReference type="ARBA" id="ARBA00022692"/>
    </source>
</evidence>